<feature type="transmembrane region" description="Helical" evidence="1">
    <location>
        <begin position="12"/>
        <end position="31"/>
    </location>
</feature>
<comment type="caution">
    <text evidence="2">The sequence shown here is derived from an EMBL/GenBank/DDBJ whole genome shotgun (WGS) entry which is preliminary data.</text>
</comment>
<evidence type="ECO:0000256" key="1">
    <source>
        <dbReference type="SAM" id="Phobius"/>
    </source>
</evidence>
<accession>A0A7J0EEC7</accession>
<gene>
    <name evidence="2" type="ORF">Acr_03g0015890</name>
</gene>
<sequence length="54" mass="6150">MVMVSFRDEPHSLQVVLLLLPVVLLLPFMVFKRPVHNAQRRTPRNKNTAGNAPT</sequence>
<proteinExistence type="predicted"/>
<keyword evidence="1" id="KW-0472">Membrane</keyword>
<keyword evidence="1" id="KW-0812">Transmembrane</keyword>
<evidence type="ECO:0000313" key="2">
    <source>
        <dbReference type="EMBL" id="GFY84815.1"/>
    </source>
</evidence>
<keyword evidence="3" id="KW-1185">Reference proteome</keyword>
<dbReference type="EMBL" id="BJWL01000003">
    <property type="protein sequence ID" value="GFY84815.1"/>
    <property type="molecule type" value="Genomic_DNA"/>
</dbReference>
<dbReference type="AlphaFoldDB" id="A0A7J0EEC7"/>
<organism evidence="2 3">
    <name type="scientific">Actinidia rufa</name>
    <dbReference type="NCBI Taxonomy" id="165716"/>
    <lineage>
        <taxon>Eukaryota</taxon>
        <taxon>Viridiplantae</taxon>
        <taxon>Streptophyta</taxon>
        <taxon>Embryophyta</taxon>
        <taxon>Tracheophyta</taxon>
        <taxon>Spermatophyta</taxon>
        <taxon>Magnoliopsida</taxon>
        <taxon>eudicotyledons</taxon>
        <taxon>Gunneridae</taxon>
        <taxon>Pentapetalae</taxon>
        <taxon>asterids</taxon>
        <taxon>Ericales</taxon>
        <taxon>Actinidiaceae</taxon>
        <taxon>Actinidia</taxon>
    </lineage>
</organism>
<dbReference type="Proteomes" id="UP000585474">
    <property type="component" value="Unassembled WGS sequence"/>
</dbReference>
<protein>
    <submittedName>
        <fullName evidence="2">Uncharacterized protein</fullName>
    </submittedName>
</protein>
<keyword evidence="1" id="KW-1133">Transmembrane helix</keyword>
<reference evidence="2 3" key="1">
    <citation type="submission" date="2019-07" db="EMBL/GenBank/DDBJ databases">
        <title>De Novo Assembly of kiwifruit Actinidia rufa.</title>
        <authorList>
            <person name="Sugita-Konishi S."/>
            <person name="Sato K."/>
            <person name="Mori E."/>
            <person name="Abe Y."/>
            <person name="Kisaki G."/>
            <person name="Hamano K."/>
            <person name="Suezawa K."/>
            <person name="Otani M."/>
            <person name="Fukuda T."/>
            <person name="Manabe T."/>
            <person name="Gomi K."/>
            <person name="Tabuchi M."/>
            <person name="Akimitsu K."/>
            <person name="Kataoka I."/>
        </authorList>
    </citation>
    <scope>NUCLEOTIDE SEQUENCE [LARGE SCALE GENOMIC DNA]</scope>
    <source>
        <strain evidence="3">cv. Fuchu</strain>
    </source>
</reference>
<evidence type="ECO:0000313" key="3">
    <source>
        <dbReference type="Proteomes" id="UP000585474"/>
    </source>
</evidence>
<name>A0A7J0EEC7_9ERIC</name>